<evidence type="ECO:0000313" key="2">
    <source>
        <dbReference type="WBParaSite" id="L893_g8103.t1"/>
    </source>
</evidence>
<name>A0A1I8AQS1_9BILA</name>
<dbReference type="WBParaSite" id="L893_g8103.t1">
    <property type="protein sequence ID" value="L893_g8103.t1"/>
    <property type="gene ID" value="L893_g8103"/>
</dbReference>
<proteinExistence type="predicted"/>
<organism evidence="1 2">
    <name type="scientific">Steinernema glaseri</name>
    <dbReference type="NCBI Taxonomy" id="37863"/>
    <lineage>
        <taxon>Eukaryota</taxon>
        <taxon>Metazoa</taxon>
        <taxon>Ecdysozoa</taxon>
        <taxon>Nematoda</taxon>
        <taxon>Chromadorea</taxon>
        <taxon>Rhabditida</taxon>
        <taxon>Tylenchina</taxon>
        <taxon>Panagrolaimomorpha</taxon>
        <taxon>Strongyloidoidea</taxon>
        <taxon>Steinernematidae</taxon>
        <taxon>Steinernema</taxon>
    </lineage>
</organism>
<evidence type="ECO:0000313" key="1">
    <source>
        <dbReference type="Proteomes" id="UP000095287"/>
    </source>
</evidence>
<accession>A0A1I8AQS1</accession>
<sequence>MKPSPTSAVISNYGILAMHLCITICKEQPAAFNTGSTSSEGTIHFSMKLPKQITGFKRKLFSVLRTFPQVFNSWMTASKKRDGL</sequence>
<protein>
    <submittedName>
        <fullName evidence="2">Secreted protein</fullName>
    </submittedName>
</protein>
<keyword evidence="1" id="KW-1185">Reference proteome</keyword>
<reference evidence="2" key="1">
    <citation type="submission" date="2016-11" db="UniProtKB">
        <authorList>
            <consortium name="WormBaseParasite"/>
        </authorList>
    </citation>
    <scope>IDENTIFICATION</scope>
</reference>
<dbReference type="AlphaFoldDB" id="A0A1I8AQS1"/>
<dbReference type="Proteomes" id="UP000095287">
    <property type="component" value="Unplaced"/>
</dbReference>